<proteinExistence type="predicted"/>
<reference evidence="1" key="1">
    <citation type="submission" date="2014-11" db="EMBL/GenBank/DDBJ databases">
        <authorList>
            <person name="Amaro Gonzalez C."/>
        </authorList>
    </citation>
    <scope>NUCLEOTIDE SEQUENCE</scope>
</reference>
<name>A0A0E9XG39_ANGAN</name>
<organism evidence="1">
    <name type="scientific">Anguilla anguilla</name>
    <name type="common">European freshwater eel</name>
    <name type="synonym">Muraena anguilla</name>
    <dbReference type="NCBI Taxonomy" id="7936"/>
    <lineage>
        <taxon>Eukaryota</taxon>
        <taxon>Metazoa</taxon>
        <taxon>Chordata</taxon>
        <taxon>Craniata</taxon>
        <taxon>Vertebrata</taxon>
        <taxon>Euteleostomi</taxon>
        <taxon>Actinopterygii</taxon>
        <taxon>Neopterygii</taxon>
        <taxon>Teleostei</taxon>
        <taxon>Anguilliformes</taxon>
        <taxon>Anguillidae</taxon>
        <taxon>Anguilla</taxon>
    </lineage>
</organism>
<protein>
    <submittedName>
        <fullName evidence="1">Uncharacterized protein</fullName>
    </submittedName>
</protein>
<dbReference type="AlphaFoldDB" id="A0A0E9XG39"/>
<evidence type="ECO:0000313" key="1">
    <source>
        <dbReference type="EMBL" id="JAI00786.1"/>
    </source>
</evidence>
<accession>A0A0E9XG39</accession>
<reference evidence="1" key="2">
    <citation type="journal article" date="2015" name="Fish Shellfish Immunol.">
        <title>Early steps in the European eel (Anguilla anguilla)-Vibrio vulnificus interaction in the gills: Role of the RtxA13 toxin.</title>
        <authorList>
            <person name="Callol A."/>
            <person name="Pajuelo D."/>
            <person name="Ebbesson L."/>
            <person name="Teles M."/>
            <person name="MacKenzie S."/>
            <person name="Amaro C."/>
        </authorList>
    </citation>
    <scope>NUCLEOTIDE SEQUENCE</scope>
</reference>
<sequence length="108" mass="12697">MHRLIPQKLCFLLILGYFFFVNCHFPTIGRSKNTIALYVLISPTKPLKGVKSLLYDNMQYSHRPWTPLHIERIISENTATYLGLLVQERDKCNFLKWIVTQGKPSKRF</sequence>
<dbReference type="EMBL" id="GBXM01007792">
    <property type="protein sequence ID" value="JAI00786.1"/>
    <property type="molecule type" value="Transcribed_RNA"/>
</dbReference>